<keyword evidence="3" id="KW-0238">DNA-binding</keyword>
<gene>
    <name evidence="6" type="ORF">M5G21_14140</name>
</gene>
<protein>
    <submittedName>
        <fullName evidence="6">LysR substrate-binding domain-containing protein</fullName>
    </submittedName>
</protein>
<sequence>MELSQLRMFKAVYELGSIARAAQQLHCVPSNITARLKSLEQELGVALFVREGRGLRVSPAGEVFIEYATKILDLTEASRRAVAPGGAPHGRLRIGAIESSATGRLPQLLARYHALYPQVSLELSTGTWSQLLDDIQHHRLDAAIVAVDVQRPGLESAVLYSEDLVLIAPTSLGPVRSVADLQGLTLFMWPSGCPYRLALEQWLSRHHQVCPIVSIASYGTIVGCVSAGSGAALVPRGIYEQYRQGANWQGHEFAELTHIDNRFYWHAHAGCHPARDAFSALLREHSLYGATSNEA</sequence>
<dbReference type="SUPFAM" id="SSF46785">
    <property type="entry name" value="Winged helix' DNA-binding domain"/>
    <property type="match status" value="1"/>
</dbReference>
<dbReference type="InterPro" id="IPR036390">
    <property type="entry name" value="WH_DNA-bd_sf"/>
</dbReference>
<reference evidence="6" key="1">
    <citation type="submission" date="2022-05" db="EMBL/GenBank/DDBJ databases">
        <title>Novel Pseudomonas spp. Isolated from a Rainbow Trout Aquaculture Facility.</title>
        <authorList>
            <person name="Testerman T."/>
            <person name="Graf J."/>
        </authorList>
    </citation>
    <scope>NUCLEOTIDE SEQUENCE</scope>
    <source>
        <strain evidence="6">ID1050</strain>
    </source>
</reference>
<dbReference type="PANTHER" id="PTHR30126:SF40">
    <property type="entry name" value="HTH-TYPE TRANSCRIPTIONAL REGULATOR GLTR"/>
    <property type="match status" value="1"/>
</dbReference>
<evidence type="ECO:0000259" key="5">
    <source>
        <dbReference type="PROSITE" id="PS50931"/>
    </source>
</evidence>
<keyword evidence="7" id="KW-1185">Reference proteome</keyword>
<dbReference type="RefSeq" id="WP_273866192.1">
    <property type="nucleotide sequence ID" value="NZ_JAMDHD010000022.1"/>
</dbReference>
<dbReference type="Pfam" id="PF03466">
    <property type="entry name" value="LysR_substrate"/>
    <property type="match status" value="1"/>
</dbReference>
<evidence type="ECO:0000256" key="2">
    <source>
        <dbReference type="ARBA" id="ARBA00023015"/>
    </source>
</evidence>
<dbReference type="EMBL" id="JAMDHD010000022">
    <property type="protein sequence ID" value="MDD0986095.1"/>
    <property type="molecule type" value="Genomic_DNA"/>
</dbReference>
<dbReference type="Pfam" id="PF00126">
    <property type="entry name" value="HTH_1"/>
    <property type="match status" value="1"/>
</dbReference>
<dbReference type="InterPro" id="IPR036388">
    <property type="entry name" value="WH-like_DNA-bd_sf"/>
</dbReference>
<evidence type="ECO:0000313" key="6">
    <source>
        <dbReference type="EMBL" id="MDD0986095.1"/>
    </source>
</evidence>
<dbReference type="Gene3D" id="1.10.10.10">
    <property type="entry name" value="Winged helix-like DNA-binding domain superfamily/Winged helix DNA-binding domain"/>
    <property type="match status" value="1"/>
</dbReference>
<comment type="caution">
    <text evidence="6">The sequence shown here is derived from an EMBL/GenBank/DDBJ whole genome shotgun (WGS) entry which is preliminary data.</text>
</comment>
<dbReference type="InterPro" id="IPR005119">
    <property type="entry name" value="LysR_subst-bd"/>
</dbReference>
<comment type="similarity">
    <text evidence="1">Belongs to the LysR transcriptional regulatory family.</text>
</comment>
<dbReference type="SUPFAM" id="SSF53850">
    <property type="entry name" value="Periplasmic binding protein-like II"/>
    <property type="match status" value="1"/>
</dbReference>
<organism evidence="6 7">
    <name type="scientific">Pseudomonas shahriarae</name>
    <dbReference type="NCBI Taxonomy" id="2745512"/>
    <lineage>
        <taxon>Bacteria</taxon>
        <taxon>Pseudomonadati</taxon>
        <taxon>Pseudomonadota</taxon>
        <taxon>Gammaproteobacteria</taxon>
        <taxon>Pseudomonadales</taxon>
        <taxon>Pseudomonadaceae</taxon>
        <taxon>Pseudomonas</taxon>
    </lineage>
</organism>
<dbReference type="PANTHER" id="PTHR30126">
    <property type="entry name" value="HTH-TYPE TRANSCRIPTIONAL REGULATOR"/>
    <property type="match status" value="1"/>
</dbReference>
<name>A0ABT5NEC3_9PSED</name>
<accession>A0ABT5NEC3</accession>
<keyword evidence="4" id="KW-0804">Transcription</keyword>
<evidence type="ECO:0000256" key="4">
    <source>
        <dbReference type="ARBA" id="ARBA00023163"/>
    </source>
</evidence>
<evidence type="ECO:0000256" key="3">
    <source>
        <dbReference type="ARBA" id="ARBA00023125"/>
    </source>
</evidence>
<dbReference type="PROSITE" id="PS50931">
    <property type="entry name" value="HTH_LYSR"/>
    <property type="match status" value="1"/>
</dbReference>
<dbReference type="Proteomes" id="UP001148189">
    <property type="component" value="Unassembled WGS sequence"/>
</dbReference>
<evidence type="ECO:0000256" key="1">
    <source>
        <dbReference type="ARBA" id="ARBA00009437"/>
    </source>
</evidence>
<feature type="domain" description="HTH lysR-type" evidence="5">
    <location>
        <begin position="1"/>
        <end position="58"/>
    </location>
</feature>
<proteinExistence type="inferred from homology"/>
<dbReference type="Gene3D" id="3.40.190.290">
    <property type="match status" value="1"/>
</dbReference>
<keyword evidence="2" id="KW-0805">Transcription regulation</keyword>
<dbReference type="InterPro" id="IPR000847">
    <property type="entry name" value="LysR_HTH_N"/>
</dbReference>
<evidence type="ECO:0000313" key="7">
    <source>
        <dbReference type="Proteomes" id="UP001148189"/>
    </source>
</evidence>